<keyword evidence="2" id="KW-1185">Reference proteome</keyword>
<evidence type="ECO:0000313" key="1">
    <source>
        <dbReference type="EMBL" id="CAG8802238.1"/>
    </source>
</evidence>
<feature type="non-terminal residue" evidence="1">
    <location>
        <position position="1"/>
    </location>
</feature>
<dbReference type="EMBL" id="CAJVQC010061939">
    <property type="protein sequence ID" value="CAG8802238.1"/>
    <property type="molecule type" value="Genomic_DNA"/>
</dbReference>
<evidence type="ECO:0000313" key="2">
    <source>
        <dbReference type="Proteomes" id="UP000789920"/>
    </source>
</evidence>
<sequence length="103" mass="12131">SSFMALAFKVDPDFSNVVDEALYAIQTIYEFARKGIYPINVVFFTILDTPGWEDYASVMAQRYFDKYKSIPQWAREWEFIPNVKPYIADVISDRIKQFEKVRA</sequence>
<protein>
    <submittedName>
        <fullName evidence="1">23520_t:CDS:1</fullName>
    </submittedName>
</protein>
<name>A0ACA9RP79_9GLOM</name>
<dbReference type="Proteomes" id="UP000789920">
    <property type="component" value="Unassembled WGS sequence"/>
</dbReference>
<reference evidence="1" key="1">
    <citation type="submission" date="2021-06" db="EMBL/GenBank/DDBJ databases">
        <authorList>
            <person name="Kallberg Y."/>
            <person name="Tangrot J."/>
            <person name="Rosling A."/>
        </authorList>
    </citation>
    <scope>NUCLEOTIDE SEQUENCE</scope>
    <source>
        <strain evidence="1">MA461A</strain>
    </source>
</reference>
<feature type="non-terminal residue" evidence="1">
    <location>
        <position position="103"/>
    </location>
</feature>
<gene>
    <name evidence="1" type="ORF">RPERSI_LOCUS21272</name>
</gene>
<organism evidence="1 2">
    <name type="scientific">Racocetra persica</name>
    <dbReference type="NCBI Taxonomy" id="160502"/>
    <lineage>
        <taxon>Eukaryota</taxon>
        <taxon>Fungi</taxon>
        <taxon>Fungi incertae sedis</taxon>
        <taxon>Mucoromycota</taxon>
        <taxon>Glomeromycotina</taxon>
        <taxon>Glomeromycetes</taxon>
        <taxon>Diversisporales</taxon>
        <taxon>Gigasporaceae</taxon>
        <taxon>Racocetra</taxon>
    </lineage>
</organism>
<proteinExistence type="predicted"/>
<accession>A0ACA9RP79</accession>
<comment type="caution">
    <text evidence="1">The sequence shown here is derived from an EMBL/GenBank/DDBJ whole genome shotgun (WGS) entry which is preliminary data.</text>
</comment>